<keyword evidence="2" id="KW-1185">Reference proteome</keyword>
<organism evidence="1 2">
    <name type="scientific">Meloidogyne enterolobii</name>
    <name type="common">Root-knot nematode worm</name>
    <name type="synonym">Meloidogyne mayaguensis</name>
    <dbReference type="NCBI Taxonomy" id="390850"/>
    <lineage>
        <taxon>Eukaryota</taxon>
        <taxon>Metazoa</taxon>
        <taxon>Ecdysozoa</taxon>
        <taxon>Nematoda</taxon>
        <taxon>Chromadorea</taxon>
        <taxon>Rhabditida</taxon>
        <taxon>Tylenchina</taxon>
        <taxon>Tylenchomorpha</taxon>
        <taxon>Tylenchoidea</taxon>
        <taxon>Meloidogynidae</taxon>
        <taxon>Meloidogyninae</taxon>
        <taxon>Meloidogyne</taxon>
    </lineage>
</organism>
<accession>A0ACB0XU47</accession>
<evidence type="ECO:0000313" key="2">
    <source>
        <dbReference type="Proteomes" id="UP001497535"/>
    </source>
</evidence>
<comment type="caution">
    <text evidence="1">The sequence shown here is derived from an EMBL/GenBank/DDBJ whole genome shotgun (WGS) entry which is preliminary data.</text>
</comment>
<evidence type="ECO:0000313" key="1">
    <source>
        <dbReference type="EMBL" id="CAK5017377.1"/>
    </source>
</evidence>
<protein>
    <submittedName>
        <fullName evidence="1">Uncharacterized protein</fullName>
    </submittedName>
</protein>
<gene>
    <name evidence="1" type="ORF">MENTE1834_LOCUS3500</name>
</gene>
<proteinExistence type="predicted"/>
<name>A0ACB0XU47_MELEN</name>
<dbReference type="Proteomes" id="UP001497535">
    <property type="component" value="Unassembled WGS sequence"/>
</dbReference>
<reference evidence="1" key="1">
    <citation type="submission" date="2023-11" db="EMBL/GenBank/DDBJ databases">
        <authorList>
            <person name="Poullet M."/>
        </authorList>
    </citation>
    <scope>NUCLEOTIDE SEQUENCE</scope>
    <source>
        <strain evidence="1">E1834</strain>
    </source>
</reference>
<dbReference type="EMBL" id="CAVMJV010000003">
    <property type="protein sequence ID" value="CAK5017377.1"/>
    <property type="molecule type" value="Genomic_DNA"/>
</dbReference>
<sequence>MSLPLLYSPLRPFPTLSFSRSSQSCPKDVTGCSSNVSSSKPPQGPKTFWPSSAFYPMSFPILL</sequence>